<dbReference type="Gene3D" id="1.10.357.10">
    <property type="entry name" value="Tetracycline Repressor, domain 2"/>
    <property type="match status" value="1"/>
</dbReference>
<feature type="DNA-binding region" description="H-T-H motif" evidence="4">
    <location>
        <begin position="51"/>
        <end position="70"/>
    </location>
</feature>
<keyword evidence="1" id="KW-0805">Transcription regulation</keyword>
<dbReference type="SUPFAM" id="SSF46689">
    <property type="entry name" value="Homeodomain-like"/>
    <property type="match status" value="1"/>
</dbReference>
<proteinExistence type="predicted"/>
<dbReference type="PROSITE" id="PS50977">
    <property type="entry name" value="HTH_TETR_2"/>
    <property type="match status" value="1"/>
</dbReference>
<organism evidence="7 8">
    <name type="scientific">Actinoallomurus bryophytorum</name>
    <dbReference type="NCBI Taxonomy" id="1490222"/>
    <lineage>
        <taxon>Bacteria</taxon>
        <taxon>Bacillati</taxon>
        <taxon>Actinomycetota</taxon>
        <taxon>Actinomycetes</taxon>
        <taxon>Streptosporangiales</taxon>
        <taxon>Thermomonosporaceae</taxon>
        <taxon>Actinoallomurus</taxon>
    </lineage>
</organism>
<comment type="caution">
    <text evidence="7">The sequence shown here is derived from an EMBL/GenBank/DDBJ whole genome shotgun (WGS) entry which is preliminary data.</text>
</comment>
<keyword evidence="2 4" id="KW-0238">DNA-binding</keyword>
<dbReference type="GO" id="GO:0000976">
    <property type="term" value="F:transcription cis-regulatory region binding"/>
    <property type="evidence" value="ECO:0007669"/>
    <property type="project" value="TreeGrafter"/>
</dbReference>
<evidence type="ECO:0000256" key="4">
    <source>
        <dbReference type="PROSITE-ProRule" id="PRU00335"/>
    </source>
</evidence>
<protein>
    <submittedName>
        <fullName evidence="7">TetR family transcriptional regulator</fullName>
    </submittedName>
</protein>
<evidence type="ECO:0000256" key="5">
    <source>
        <dbReference type="SAM" id="MobiDB-lite"/>
    </source>
</evidence>
<keyword evidence="8" id="KW-1185">Reference proteome</keyword>
<dbReference type="AlphaFoldDB" id="A0A543CFB1"/>
<dbReference type="Pfam" id="PF17754">
    <property type="entry name" value="TetR_C_14"/>
    <property type="match status" value="1"/>
</dbReference>
<dbReference type="PANTHER" id="PTHR30055">
    <property type="entry name" value="HTH-TYPE TRANSCRIPTIONAL REGULATOR RUTR"/>
    <property type="match status" value="1"/>
</dbReference>
<dbReference type="PANTHER" id="PTHR30055:SF238">
    <property type="entry name" value="MYCOFACTOCIN BIOSYNTHESIS TRANSCRIPTIONAL REGULATOR MFTR-RELATED"/>
    <property type="match status" value="1"/>
</dbReference>
<dbReference type="Gene3D" id="1.10.10.60">
    <property type="entry name" value="Homeodomain-like"/>
    <property type="match status" value="1"/>
</dbReference>
<name>A0A543CFB1_9ACTN</name>
<keyword evidence="3" id="KW-0804">Transcription</keyword>
<evidence type="ECO:0000259" key="6">
    <source>
        <dbReference type="PROSITE" id="PS50977"/>
    </source>
</evidence>
<feature type="region of interest" description="Disordered" evidence="5">
    <location>
        <begin position="1"/>
        <end position="20"/>
    </location>
</feature>
<dbReference type="EMBL" id="VFOZ01000001">
    <property type="protein sequence ID" value="TQL95796.1"/>
    <property type="molecule type" value="Genomic_DNA"/>
</dbReference>
<dbReference type="InterPro" id="IPR050109">
    <property type="entry name" value="HTH-type_TetR-like_transc_reg"/>
</dbReference>
<dbReference type="Pfam" id="PF00440">
    <property type="entry name" value="TetR_N"/>
    <property type="match status" value="1"/>
</dbReference>
<evidence type="ECO:0000256" key="2">
    <source>
        <dbReference type="ARBA" id="ARBA00023125"/>
    </source>
</evidence>
<accession>A0A543CFB1</accession>
<dbReference type="InterPro" id="IPR009057">
    <property type="entry name" value="Homeodomain-like_sf"/>
</dbReference>
<dbReference type="InterPro" id="IPR001647">
    <property type="entry name" value="HTH_TetR"/>
</dbReference>
<dbReference type="InterPro" id="IPR041347">
    <property type="entry name" value="MftR_C"/>
</dbReference>
<evidence type="ECO:0000256" key="1">
    <source>
        <dbReference type="ARBA" id="ARBA00023015"/>
    </source>
</evidence>
<dbReference type="Proteomes" id="UP000316096">
    <property type="component" value="Unassembled WGS sequence"/>
</dbReference>
<reference evidence="7 8" key="1">
    <citation type="submission" date="2019-06" db="EMBL/GenBank/DDBJ databases">
        <title>Sequencing the genomes of 1000 actinobacteria strains.</title>
        <authorList>
            <person name="Klenk H.-P."/>
        </authorList>
    </citation>
    <scope>NUCLEOTIDE SEQUENCE [LARGE SCALE GENOMIC DNA]</scope>
    <source>
        <strain evidence="7 8">DSM 102200</strain>
    </source>
</reference>
<sequence>MTDNRHMSTPPLDHPLGEKLGLRERKKLRTRRSIQEHALRLFREQGYDATTVEQIAEAAEVSPSTFFRYYPTKEDTVLTDEYDPLILDTLRAQPPGLSPAAAIRETFREIIGAMLADDRERVLDRSRLLLRVSALRARQWDQMRESQNLIIDVLAERLGRSTADLELRLFVAATLAVWETAGMAWVEDDGKGDLLEMLDRGMASLAAGFPL</sequence>
<dbReference type="PRINTS" id="PR00455">
    <property type="entry name" value="HTHTETR"/>
</dbReference>
<feature type="domain" description="HTH tetR-type" evidence="6">
    <location>
        <begin position="28"/>
        <end position="88"/>
    </location>
</feature>
<evidence type="ECO:0000313" key="8">
    <source>
        <dbReference type="Proteomes" id="UP000316096"/>
    </source>
</evidence>
<gene>
    <name evidence="7" type="ORF">FB559_1306</name>
</gene>
<evidence type="ECO:0000256" key="3">
    <source>
        <dbReference type="ARBA" id="ARBA00023163"/>
    </source>
</evidence>
<dbReference type="GO" id="GO:0003700">
    <property type="term" value="F:DNA-binding transcription factor activity"/>
    <property type="evidence" value="ECO:0007669"/>
    <property type="project" value="TreeGrafter"/>
</dbReference>
<evidence type="ECO:0000313" key="7">
    <source>
        <dbReference type="EMBL" id="TQL95796.1"/>
    </source>
</evidence>